<evidence type="ECO:0000313" key="8">
    <source>
        <dbReference type="Proteomes" id="UP000824087"/>
    </source>
</evidence>
<dbReference type="InterPro" id="IPR050696">
    <property type="entry name" value="FtsA/MreB"/>
</dbReference>
<evidence type="ECO:0000256" key="2">
    <source>
        <dbReference type="ARBA" id="ARBA00022618"/>
    </source>
</evidence>
<evidence type="ECO:0000256" key="4">
    <source>
        <dbReference type="ARBA" id="ARBA00023306"/>
    </source>
</evidence>
<protein>
    <recommendedName>
        <fullName evidence="5">Cell division protein FtsA</fullName>
    </recommendedName>
</protein>
<name>A0A9D1HWF5_9BACT</name>
<dbReference type="PANTHER" id="PTHR32432">
    <property type="entry name" value="CELL DIVISION PROTEIN FTSA-RELATED"/>
    <property type="match status" value="1"/>
</dbReference>
<dbReference type="Pfam" id="PF02491">
    <property type="entry name" value="SHS2_FTSA"/>
    <property type="match status" value="1"/>
</dbReference>
<dbReference type="SUPFAM" id="SSF53067">
    <property type="entry name" value="Actin-like ATPase domain"/>
    <property type="match status" value="2"/>
</dbReference>
<organism evidence="7 8">
    <name type="scientific">Candidatus Fimihabitans intestinipullorum</name>
    <dbReference type="NCBI Taxonomy" id="2840820"/>
    <lineage>
        <taxon>Bacteria</taxon>
        <taxon>Bacillati</taxon>
        <taxon>Mycoplasmatota</taxon>
        <taxon>Mycoplasmatota incertae sedis</taxon>
        <taxon>Candidatus Fimihabitans</taxon>
    </lineage>
</organism>
<gene>
    <name evidence="7" type="primary">ftsA</name>
    <name evidence="7" type="ORF">IAD49_03355</name>
</gene>
<evidence type="ECO:0000256" key="5">
    <source>
        <dbReference type="PIRNR" id="PIRNR003101"/>
    </source>
</evidence>
<evidence type="ECO:0000256" key="1">
    <source>
        <dbReference type="ARBA" id="ARBA00022475"/>
    </source>
</evidence>
<dbReference type="GO" id="GO:0032153">
    <property type="term" value="C:cell division site"/>
    <property type="evidence" value="ECO:0007669"/>
    <property type="project" value="TreeGrafter"/>
</dbReference>
<evidence type="ECO:0000256" key="3">
    <source>
        <dbReference type="ARBA" id="ARBA00023136"/>
    </source>
</evidence>
<dbReference type="Pfam" id="PF14450">
    <property type="entry name" value="FtsA"/>
    <property type="match status" value="1"/>
</dbReference>
<comment type="subunit">
    <text evidence="5">Interacts with FtsZ.</text>
</comment>
<dbReference type="InterPro" id="IPR043129">
    <property type="entry name" value="ATPase_NBD"/>
</dbReference>
<evidence type="ECO:0000259" key="6">
    <source>
        <dbReference type="SMART" id="SM00842"/>
    </source>
</evidence>
<dbReference type="SMART" id="SM00842">
    <property type="entry name" value="FtsA"/>
    <property type="match status" value="1"/>
</dbReference>
<reference evidence="7" key="1">
    <citation type="submission" date="2020-10" db="EMBL/GenBank/DDBJ databases">
        <authorList>
            <person name="Gilroy R."/>
        </authorList>
    </citation>
    <scope>NUCLEOTIDE SEQUENCE</scope>
    <source>
        <strain evidence="7">CHK197-8231</strain>
    </source>
</reference>
<comment type="function">
    <text evidence="5">Cell division protein that is involved in the assembly of the Z ring. May serve as a membrane anchor for the Z ring.</text>
</comment>
<proteinExistence type="inferred from homology"/>
<feature type="domain" description="SHS2" evidence="6">
    <location>
        <begin position="5"/>
        <end position="203"/>
    </location>
</feature>
<dbReference type="InterPro" id="IPR020823">
    <property type="entry name" value="Cell_div_FtsA"/>
</dbReference>
<keyword evidence="2 5" id="KW-0132">Cell division</keyword>
<evidence type="ECO:0000313" key="7">
    <source>
        <dbReference type="EMBL" id="HIU22600.1"/>
    </source>
</evidence>
<dbReference type="InterPro" id="IPR003494">
    <property type="entry name" value="SHS2_FtsA"/>
</dbReference>
<keyword evidence="4 5" id="KW-0131">Cell cycle</keyword>
<dbReference type="Gene3D" id="3.30.420.40">
    <property type="match status" value="2"/>
</dbReference>
<comment type="similarity">
    <text evidence="5">Belongs to the FtsA/MreB family.</text>
</comment>
<dbReference type="PIRSF" id="PIRSF003101">
    <property type="entry name" value="FtsA"/>
    <property type="match status" value="1"/>
</dbReference>
<dbReference type="NCBIfam" id="TIGR01174">
    <property type="entry name" value="ftsA"/>
    <property type="match status" value="1"/>
</dbReference>
<accession>A0A9D1HWF5</accession>
<dbReference type="GO" id="GO:0009898">
    <property type="term" value="C:cytoplasmic side of plasma membrane"/>
    <property type="evidence" value="ECO:0007669"/>
    <property type="project" value="TreeGrafter"/>
</dbReference>
<dbReference type="GO" id="GO:0051301">
    <property type="term" value="P:cell division"/>
    <property type="evidence" value="ECO:0007669"/>
    <property type="project" value="UniProtKB-KW"/>
</dbReference>
<sequence>MKRIYSSIDIGSDTIKVVVCELYKNKLNLLAASSVKSKGIKKGLITDFEQAERSIKQAFVEIEEMLGIQIKKVIASIPSYQVEFTMVTGEVNIEQYIDEDVMDADPVDGTITGEDITRVLQVAMESKEKTNQEIVTILPIDFKVDDKKVVKDPKGLTAKTLSARGILVTTPKKNMYSVVGLLDRIGIEVVDVSINPIGDSFAFKDKKMDESVGAIINIGSEVTSVSLYNKGIIVKNHLIGLGGRNIDNDISYMYRLDHSTAVHLKEKCALAHKLHANTSEIYEVTNTYGETIKINQYELSEVVMSRLEEILSLAKKEIQSLTNRHLDYTIITGGVSNMTNFGYIADDIFGRGTTVGNVKLVGIRNNRYASAVGNIVYFVNKLKLKGQSYTMVSREDQEELSTISRNLINVSNESMLGKVFGYFFSE</sequence>
<keyword evidence="1" id="KW-1003">Cell membrane</keyword>
<comment type="caution">
    <text evidence="7">The sequence shown here is derived from an EMBL/GenBank/DDBJ whole genome shotgun (WGS) entry which is preliminary data.</text>
</comment>
<dbReference type="AlphaFoldDB" id="A0A9D1HWF5"/>
<dbReference type="Proteomes" id="UP000824087">
    <property type="component" value="Unassembled WGS sequence"/>
</dbReference>
<keyword evidence="3" id="KW-0472">Membrane</keyword>
<reference evidence="7" key="2">
    <citation type="journal article" date="2021" name="PeerJ">
        <title>Extensive microbial diversity within the chicken gut microbiome revealed by metagenomics and culture.</title>
        <authorList>
            <person name="Gilroy R."/>
            <person name="Ravi A."/>
            <person name="Getino M."/>
            <person name="Pursley I."/>
            <person name="Horton D.L."/>
            <person name="Alikhan N.F."/>
            <person name="Baker D."/>
            <person name="Gharbi K."/>
            <person name="Hall N."/>
            <person name="Watson M."/>
            <person name="Adriaenssens E.M."/>
            <person name="Foster-Nyarko E."/>
            <person name="Jarju S."/>
            <person name="Secka A."/>
            <person name="Antonio M."/>
            <person name="Oren A."/>
            <person name="Chaudhuri R.R."/>
            <person name="La Ragione R."/>
            <person name="Hildebrand F."/>
            <person name="Pallen M.J."/>
        </authorList>
    </citation>
    <scope>NUCLEOTIDE SEQUENCE</scope>
    <source>
        <strain evidence="7">CHK197-8231</strain>
    </source>
</reference>
<dbReference type="EMBL" id="DVML01000020">
    <property type="protein sequence ID" value="HIU22600.1"/>
    <property type="molecule type" value="Genomic_DNA"/>
</dbReference>
<dbReference type="Gene3D" id="3.30.1490.110">
    <property type="match status" value="1"/>
</dbReference>
<dbReference type="PANTHER" id="PTHR32432:SF4">
    <property type="entry name" value="CELL DIVISION PROTEIN FTSA"/>
    <property type="match status" value="1"/>
</dbReference>